<keyword evidence="3" id="KW-1185">Reference proteome</keyword>
<dbReference type="InterPro" id="IPR026268">
    <property type="entry name" value="RseC"/>
</dbReference>
<dbReference type="Pfam" id="PF04246">
    <property type="entry name" value="RseC_MucC"/>
    <property type="match status" value="1"/>
</dbReference>
<protein>
    <submittedName>
        <fullName evidence="2">Transcriptional regulator</fullName>
    </submittedName>
</protein>
<organism evidence="2 3">
    <name type="scientific">Vibrio rumoiensis 1S-45</name>
    <dbReference type="NCBI Taxonomy" id="1188252"/>
    <lineage>
        <taxon>Bacteria</taxon>
        <taxon>Pseudomonadati</taxon>
        <taxon>Pseudomonadota</taxon>
        <taxon>Gammaproteobacteria</taxon>
        <taxon>Vibrionales</taxon>
        <taxon>Vibrionaceae</taxon>
        <taxon>Vibrio</taxon>
    </lineage>
</organism>
<dbReference type="EMBL" id="AJYK02000026">
    <property type="protein sequence ID" value="OEF27781.1"/>
    <property type="molecule type" value="Genomic_DNA"/>
</dbReference>
<evidence type="ECO:0000313" key="3">
    <source>
        <dbReference type="Proteomes" id="UP000094070"/>
    </source>
</evidence>
<comment type="caution">
    <text evidence="2">The sequence shown here is derived from an EMBL/GenBank/DDBJ whole genome shotgun (WGS) entry which is preliminary data.</text>
</comment>
<gene>
    <name evidence="2" type="ORF">A1QC_14530</name>
</gene>
<keyword evidence="1" id="KW-0812">Transmembrane</keyword>
<dbReference type="RefSeq" id="WP_017024182.1">
    <property type="nucleotide sequence ID" value="NZ_AJYK02000026.1"/>
</dbReference>
<dbReference type="Proteomes" id="UP000094070">
    <property type="component" value="Unassembled WGS sequence"/>
</dbReference>
<dbReference type="PANTHER" id="PTHR35867">
    <property type="entry name" value="PROTEIN RSEC"/>
    <property type="match status" value="1"/>
</dbReference>
<evidence type="ECO:0000256" key="1">
    <source>
        <dbReference type="SAM" id="Phobius"/>
    </source>
</evidence>
<dbReference type="InterPro" id="IPR007359">
    <property type="entry name" value="SigmaE_reg_RseC_MucC"/>
</dbReference>
<dbReference type="PANTHER" id="PTHR35867:SF1">
    <property type="entry name" value="PROTEIN RSEC"/>
    <property type="match status" value="1"/>
</dbReference>
<feature type="transmembrane region" description="Helical" evidence="1">
    <location>
        <begin position="83"/>
        <end position="104"/>
    </location>
</feature>
<dbReference type="PIRSF" id="PIRSF004923">
    <property type="entry name" value="RseC"/>
    <property type="match status" value="1"/>
</dbReference>
<evidence type="ECO:0000313" key="2">
    <source>
        <dbReference type="EMBL" id="OEF27781.1"/>
    </source>
</evidence>
<dbReference type="STRING" id="1188252.A1QC_14530"/>
<dbReference type="eggNOG" id="COG3086">
    <property type="taxonomic scope" value="Bacteria"/>
</dbReference>
<name>A0A1E5E4M0_9VIBR</name>
<dbReference type="OrthoDB" id="9795854at2"/>
<reference evidence="2 3" key="1">
    <citation type="journal article" date="2012" name="Science">
        <title>Ecological populations of bacteria act as socially cohesive units of antibiotic production and resistance.</title>
        <authorList>
            <person name="Cordero O.X."/>
            <person name="Wildschutte H."/>
            <person name="Kirkup B."/>
            <person name="Proehl S."/>
            <person name="Ngo L."/>
            <person name="Hussain F."/>
            <person name="Le Roux F."/>
            <person name="Mincer T."/>
            <person name="Polz M.F."/>
        </authorList>
    </citation>
    <scope>NUCLEOTIDE SEQUENCE [LARGE SCALE GENOMIC DNA]</scope>
    <source>
        <strain evidence="2 3">1S-45</strain>
    </source>
</reference>
<sequence>MMTALATVTSVEQSNGVHHVQVSCEQQTSCNSCKSQKSCGTGMVSKALGSKAHYWKINTTKLLQEGQVVEIGLPEKSIVLSALVVYMLPLLAMIAGSLIAQLWLRPLLELGEGIVILMFFLSGAVGIYFAKPMTQWLESKVDNEVSLIRVLGQPIA</sequence>
<dbReference type="AlphaFoldDB" id="A0A1E5E4M0"/>
<proteinExistence type="predicted"/>
<keyword evidence="1" id="KW-1133">Transmembrane helix</keyword>
<keyword evidence="1" id="KW-0472">Membrane</keyword>
<feature type="transmembrane region" description="Helical" evidence="1">
    <location>
        <begin position="110"/>
        <end position="130"/>
    </location>
</feature>
<accession>A0A1E5E4M0</accession>